<dbReference type="RefSeq" id="WP_064598895.1">
    <property type="nucleotide sequence ID" value="NZ_LYRP01000022.1"/>
</dbReference>
<evidence type="ECO:0000256" key="1">
    <source>
        <dbReference type="ARBA" id="ARBA00022741"/>
    </source>
</evidence>
<keyword evidence="3 8" id="KW-0347">Helicase</keyword>
<keyword evidence="4" id="KW-0067">ATP-binding</keyword>
<dbReference type="Pfam" id="PF24473">
    <property type="entry name" value="CON_HrpB"/>
    <property type="match status" value="1"/>
</dbReference>
<keyword evidence="1" id="KW-0547">Nucleotide-binding</keyword>
<dbReference type="SMART" id="SM00847">
    <property type="entry name" value="HA2"/>
    <property type="match status" value="1"/>
</dbReference>
<feature type="region of interest" description="Disordered" evidence="5">
    <location>
        <begin position="791"/>
        <end position="815"/>
    </location>
</feature>
<dbReference type="PANTHER" id="PTHR43519">
    <property type="entry name" value="ATP-DEPENDENT RNA HELICASE HRPB"/>
    <property type="match status" value="1"/>
</dbReference>
<protein>
    <submittedName>
        <fullName evidence="8">ATP-dependent helicase HrpB</fullName>
    </submittedName>
</protein>
<dbReference type="NCBIfam" id="NF008662">
    <property type="entry name" value="PRK11664.1"/>
    <property type="match status" value="1"/>
</dbReference>
<reference evidence="9" key="1">
    <citation type="submission" date="2016-05" db="EMBL/GenBank/DDBJ databases">
        <authorList>
            <person name="Behera P."/>
            <person name="Vaishampayan P."/>
            <person name="Singh N."/>
            <person name="Raina V."/>
            <person name="Suar M."/>
            <person name="Pattnaik A."/>
            <person name="Rastogi G."/>
        </authorList>
    </citation>
    <scope>NUCLEOTIDE SEQUENCE [LARGE SCALE GENOMIC DNA]</scope>
    <source>
        <strain evidence="9">MP23</strain>
    </source>
</reference>
<dbReference type="SMART" id="SM00487">
    <property type="entry name" value="DEXDc"/>
    <property type="match status" value="1"/>
</dbReference>
<dbReference type="CDD" id="cd17990">
    <property type="entry name" value="DEXHc_HrpB"/>
    <property type="match status" value="1"/>
</dbReference>
<feature type="compositionally biased region" description="Basic residues" evidence="5">
    <location>
        <begin position="806"/>
        <end position="815"/>
    </location>
</feature>
<dbReference type="OrthoDB" id="9805617at2"/>
<keyword evidence="9" id="KW-1185">Reference proteome</keyword>
<dbReference type="Pfam" id="PF08482">
    <property type="entry name" value="HrpB_C"/>
    <property type="match status" value="1"/>
</dbReference>
<dbReference type="PIRSF" id="PIRSF005496">
    <property type="entry name" value="ATP_hel_hrpB"/>
    <property type="match status" value="1"/>
</dbReference>
<keyword evidence="2" id="KW-0378">Hydrolase</keyword>
<evidence type="ECO:0000259" key="7">
    <source>
        <dbReference type="PROSITE" id="PS51194"/>
    </source>
</evidence>
<dbReference type="Proteomes" id="UP000078225">
    <property type="component" value="Unassembled WGS sequence"/>
</dbReference>
<sequence>MSLLPVAEVVDELVCALNTAPQVLLNAPTGAGKSTWLPLQLLAHFRAKGRIILLEPRRLAARNVAQRLAELLGEEPGETVGYRMRAQTCVGPRTVLEVVTEGILTRMIQQDPELSGVALVILDEFHERSLQADMALALLLDVQTGLRDDLRVLIMSATLDDERLSTCLPDAPVVVSQGRAFPVERRYQALASHIPFDVAVARAVSQLLREEAGSLLLFLPGVGEIQRVQEALSSLISDDVVLCPLYGALPLSEQRKAILPAGEGLRKVVLATNIAETSLTIEGIRLVVDSAQERAARFDIRTGLTRLETLRISQASMTQRAGRAGRLEPGICVHLTSKEQAERAPLQSEPDILHSDMSGLLLELAQWGCHDVTALTWLDAPPHAAVTAAQTLLQLLGVMDAQWRLTELGRQVAACGVEPRAGVMLANARDADERATAAKLVAIIEEPPRGADGDLNTLLYRNTPQWNQRARQLLQRVHRKEPVGEVNSQCATRLLALAYADRIARRRGQSGRYQLANGMGAMLDQDNALHRYDWLVAVSLLQGNQSPDARILLALPLDIDAVQAEMGHLVAVRDSVEWHEEQGTLRAIRRWQIGELVVKSQPLARPSQADMTQAILNGIRDKGLSALNWTEASQQMRVRIACAANWLPEYNWPCVDDDALLANIDTWLAPEIQQISSRQALLNVDLVKALCNLLDWSLRQRLDSELPTHYTVPTGSRVAIRYFSDKPPILSVRMQEMYGEAVTPCIAQNRVPLTLELLSPAMRPLQVTSDLSGFWQGAYREVQKEMKGRYPKHLWPDSPATTAPTRRTKKYQPPV</sequence>
<dbReference type="EMBL" id="LYRP01000022">
    <property type="protein sequence ID" value="OAT76696.1"/>
    <property type="molecule type" value="Genomic_DNA"/>
</dbReference>
<dbReference type="Pfam" id="PF00270">
    <property type="entry name" value="DEAD"/>
    <property type="match status" value="1"/>
</dbReference>
<proteinExistence type="predicted"/>
<dbReference type="InterPro" id="IPR007502">
    <property type="entry name" value="Helicase-assoc_dom"/>
</dbReference>
<dbReference type="Pfam" id="PF00271">
    <property type="entry name" value="Helicase_C"/>
    <property type="match status" value="1"/>
</dbReference>
<dbReference type="CDD" id="cd18791">
    <property type="entry name" value="SF2_C_RHA"/>
    <property type="match status" value="1"/>
</dbReference>
<dbReference type="SMART" id="SM00490">
    <property type="entry name" value="HELICc"/>
    <property type="match status" value="1"/>
</dbReference>
<evidence type="ECO:0000256" key="4">
    <source>
        <dbReference type="ARBA" id="ARBA00022840"/>
    </source>
</evidence>
<dbReference type="GO" id="GO:0005524">
    <property type="term" value="F:ATP binding"/>
    <property type="evidence" value="ECO:0007669"/>
    <property type="project" value="UniProtKB-KW"/>
</dbReference>
<dbReference type="GO" id="GO:0003676">
    <property type="term" value="F:nucleic acid binding"/>
    <property type="evidence" value="ECO:0007669"/>
    <property type="project" value="InterPro"/>
</dbReference>
<dbReference type="InterPro" id="IPR027417">
    <property type="entry name" value="P-loop_NTPase"/>
</dbReference>
<dbReference type="Gene3D" id="1.20.120.1080">
    <property type="match status" value="1"/>
</dbReference>
<dbReference type="PANTHER" id="PTHR43519:SF1">
    <property type="entry name" value="ATP-DEPENDENT RNA HELICASE HRPB"/>
    <property type="match status" value="1"/>
</dbReference>
<feature type="domain" description="Helicase ATP-binding" evidence="6">
    <location>
        <begin position="14"/>
        <end position="177"/>
    </location>
</feature>
<dbReference type="GO" id="GO:0016787">
    <property type="term" value="F:hydrolase activity"/>
    <property type="evidence" value="ECO:0007669"/>
    <property type="project" value="UniProtKB-KW"/>
</dbReference>
<dbReference type="FunFam" id="3.40.50.300:FF:002125">
    <property type="entry name" value="ATP-dependent helicase HrpB"/>
    <property type="match status" value="1"/>
</dbReference>
<dbReference type="AlphaFoldDB" id="A0A1B7L356"/>
<evidence type="ECO:0000313" key="9">
    <source>
        <dbReference type="Proteomes" id="UP000078225"/>
    </source>
</evidence>
<evidence type="ECO:0000259" key="6">
    <source>
        <dbReference type="PROSITE" id="PS51192"/>
    </source>
</evidence>
<dbReference type="InterPro" id="IPR014001">
    <property type="entry name" value="Helicase_ATP-bd"/>
</dbReference>
<dbReference type="Gene3D" id="3.40.50.300">
    <property type="entry name" value="P-loop containing nucleotide triphosphate hydrolases"/>
    <property type="match status" value="2"/>
</dbReference>
<evidence type="ECO:0000256" key="5">
    <source>
        <dbReference type="SAM" id="MobiDB-lite"/>
    </source>
</evidence>
<evidence type="ECO:0000256" key="2">
    <source>
        <dbReference type="ARBA" id="ARBA00022801"/>
    </source>
</evidence>
<dbReference type="STRING" id="1691903.A9B99_10355"/>
<dbReference type="PROSITE" id="PS51194">
    <property type="entry name" value="HELICASE_CTER"/>
    <property type="match status" value="1"/>
</dbReference>
<evidence type="ECO:0000313" key="8">
    <source>
        <dbReference type="EMBL" id="OAT76696.1"/>
    </source>
</evidence>
<dbReference type="NCBIfam" id="TIGR01970">
    <property type="entry name" value="DEAH_box_HrpB"/>
    <property type="match status" value="1"/>
</dbReference>
<feature type="domain" description="Helicase C-terminal" evidence="7">
    <location>
        <begin position="203"/>
        <end position="368"/>
    </location>
</feature>
<dbReference type="PROSITE" id="PS51192">
    <property type="entry name" value="HELICASE_ATP_BIND_1"/>
    <property type="match status" value="1"/>
</dbReference>
<organism evidence="8 9">
    <name type="scientific">Mangrovibacter phragmitis</name>
    <dbReference type="NCBI Taxonomy" id="1691903"/>
    <lineage>
        <taxon>Bacteria</taxon>
        <taxon>Pseudomonadati</taxon>
        <taxon>Pseudomonadota</taxon>
        <taxon>Gammaproteobacteria</taxon>
        <taxon>Enterobacterales</taxon>
        <taxon>Enterobacteriaceae</taxon>
        <taxon>Mangrovibacter</taxon>
    </lineage>
</organism>
<gene>
    <name evidence="8" type="ORF">A9B99_10355</name>
</gene>
<name>A0A1B7L356_9ENTR</name>
<dbReference type="InterPro" id="IPR001650">
    <property type="entry name" value="Helicase_C-like"/>
</dbReference>
<dbReference type="GO" id="GO:0004386">
    <property type="term" value="F:helicase activity"/>
    <property type="evidence" value="ECO:0007669"/>
    <property type="project" value="UniProtKB-KW"/>
</dbReference>
<dbReference type="InterPro" id="IPR049614">
    <property type="entry name" value="HrpB_DEXH"/>
</dbReference>
<accession>A0A1B7L356</accession>
<comment type="caution">
    <text evidence="8">The sequence shown here is derived from an EMBL/GenBank/DDBJ whole genome shotgun (WGS) entry which is preliminary data.</text>
</comment>
<dbReference type="InterPro" id="IPR056329">
    <property type="entry name" value="CON_HrpB"/>
</dbReference>
<dbReference type="InterPro" id="IPR011545">
    <property type="entry name" value="DEAD/DEAH_box_helicase_dom"/>
</dbReference>
<dbReference type="InterPro" id="IPR013689">
    <property type="entry name" value="RNA_helicase_ATP-dep_HrpB_C"/>
</dbReference>
<dbReference type="InterPro" id="IPR010225">
    <property type="entry name" value="HrpB"/>
</dbReference>
<dbReference type="SUPFAM" id="SSF52540">
    <property type="entry name" value="P-loop containing nucleoside triphosphate hydrolases"/>
    <property type="match status" value="1"/>
</dbReference>
<evidence type="ECO:0000256" key="3">
    <source>
        <dbReference type="ARBA" id="ARBA00022806"/>
    </source>
</evidence>